<dbReference type="EMBL" id="CP126210">
    <property type="protein sequence ID" value="WIA11930.1"/>
    <property type="molecule type" value="Genomic_DNA"/>
</dbReference>
<keyword evidence="2" id="KW-1185">Reference proteome</keyword>
<evidence type="ECO:0000313" key="2">
    <source>
        <dbReference type="Proteomes" id="UP001244341"/>
    </source>
</evidence>
<protein>
    <submittedName>
        <fullName evidence="1">Uncharacterized protein</fullName>
    </submittedName>
</protein>
<name>A0ABY8TSG3_TETOB</name>
<reference evidence="1 2" key="1">
    <citation type="submission" date="2023-05" db="EMBL/GenBank/DDBJ databases">
        <title>A 100% complete, gapless, phased diploid assembly of the Scenedesmus obliquus UTEX 3031 genome.</title>
        <authorList>
            <person name="Biondi T.C."/>
            <person name="Hanschen E.R."/>
            <person name="Kwon T."/>
            <person name="Eng W."/>
            <person name="Kruse C.P.S."/>
            <person name="Koehler S.I."/>
            <person name="Kunde Y."/>
            <person name="Gleasner C.D."/>
            <person name="You Mak K.T."/>
            <person name="Polle J."/>
            <person name="Hovde B.T."/>
            <person name="Starkenburg S.R."/>
        </authorList>
    </citation>
    <scope>NUCLEOTIDE SEQUENCE [LARGE SCALE GENOMIC DNA]</scope>
    <source>
        <strain evidence="1 2">DOE0152z</strain>
    </source>
</reference>
<accession>A0ABY8TSG3</accession>
<evidence type="ECO:0000313" key="1">
    <source>
        <dbReference type="EMBL" id="WIA11930.1"/>
    </source>
</evidence>
<proteinExistence type="predicted"/>
<gene>
    <name evidence="1" type="ORF">OEZ85_012012</name>
</gene>
<dbReference type="Proteomes" id="UP001244341">
    <property type="component" value="Chromosome 3b"/>
</dbReference>
<organism evidence="1 2">
    <name type="scientific">Tetradesmus obliquus</name>
    <name type="common">Green alga</name>
    <name type="synonym">Acutodesmus obliquus</name>
    <dbReference type="NCBI Taxonomy" id="3088"/>
    <lineage>
        <taxon>Eukaryota</taxon>
        <taxon>Viridiplantae</taxon>
        <taxon>Chlorophyta</taxon>
        <taxon>core chlorophytes</taxon>
        <taxon>Chlorophyceae</taxon>
        <taxon>CS clade</taxon>
        <taxon>Sphaeropleales</taxon>
        <taxon>Scenedesmaceae</taxon>
        <taxon>Tetradesmus</taxon>
    </lineage>
</organism>
<sequence length="242" mass="27213">MARGAPLKHFGHRMLTDLAAVWTAKVWLSDNGVDTSQVHVVYTDNMGQPAWGPDNFQPILESLGFKSYEPREMLYDTNEHHIRLLMNIREHGFGLPARIPWAPATNRTVVLASRDPEIRKKAGFRASRLLLNEAELLAALRTIPDIHVHQAFLPRGAAVLEILPKGTEHGPLYPSLAHRTGKTFARYVNNNDTRQTPGVQQSNNLNHYANLVVDVDAVLKLVKAMLHVQQAAMMRYSFDDNV</sequence>